<feature type="region of interest" description="Disordered" evidence="1">
    <location>
        <begin position="1"/>
        <end position="22"/>
    </location>
</feature>
<reference evidence="5" key="1">
    <citation type="submission" date="2016-10" db="EMBL/GenBank/DDBJ databases">
        <authorList>
            <person name="Varghese N."/>
            <person name="Submissions S."/>
        </authorList>
    </citation>
    <scope>NUCLEOTIDE SEQUENCE [LARGE SCALE GENOMIC DNA]</scope>
    <source>
        <strain evidence="5">DSM 29303</strain>
    </source>
</reference>
<dbReference type="Pfam" id="PF02625">
    <property type="entry name" value="XdhC_CoxI"/>
    <property type="match status" value="1"/>
</dbReference>
<dbReference type="InterPro" id="IPR027051">
    <property type="entry name" value="XdhC_Rossmann_dom"/>
</dbReference>
<feature type="domain" description="XdhC- CoxI" evidence="2">
    <location>
        <begin position="31"/>
        <end position="96"/>
    </location>
</feature>
<dbReference type="Gene3D" id="3.40.50.720">
    <property type="entry name" value="NAD(P)-binding Rossmann-like Domain"/>
    <property type="match status" value="1"/>
</dbReference>
<dbReference type="SUPFAM" id="SSF51735">
    <property type="entry name" value="NAD(P)-binding Rossmann-fold domains"/>
    <property type="match status" value="1"/>
</dbReference>
<dbReference type="InterPro" id="IPR052698">
    <property type="entry name" value="MoCofactor_Util/Proc"/>
</dbReference>
<dbReference type="AlphaFoldDB" id="A0A1H2SXS5"/>
<dbReference type="PANTHER" id="PTHR30388">
    <property type="entry name" value="ALDEHYDE OXIDOREDUCTASE MOLYBDENUM COFACTOR ASSEMBLY PROTEIN"/>
    <property type="match status" value="1"/>
</dbReference>
<evidence type="ECO:0000259" key="3">
    <source>
        <dbReference type="Pfam" id="PF13478"/>
    </source>
</evidence>
<dbReference type="InterPro" id="IPR036291">
    <property type="entry name" value="NAD(P)-bd_dom_sf"/>
</dbReference>
<name>A0A1H2SXS5_9RHOB</name>
<gene>
    <name evidence="4" type="ORF">SAMN05444276_101760</name>
</gene>
<sequence>MSHDLPHIPAPDTSSPADPVGDPLEALARAGGVLAVITGVEGPHYRNPGAVMGFPALGDGGLGAVGQLSSGCIEADLALHAAEVWRDGAGRQLRYGLGSPFVDLRLPCGGGLDVALIAVRDPAPLRVALDLRAARRTAWLDLDLGNGGSGGIAVGEARPAPAPGRFALAVRPPPAFAVLGVGVEALTFAALAHAAGYPVTLSSPDAATRTAARRAGTPLAPPGPLVADARTAVTLFFHDHEVEPALLAEALRSEAFYIGAQGSLRTHQRRLAALAELGLTPAETARLRGPIGLIPSARDPRVLAVSVLAEVLGEALSAAPA</sequence>
<feature type="domain" description="XdhC Rossmann" evidence="3">
    <location>
        <begin position="177"/>
        <end position="311"/>
    </location>
</feature>
<dbReference type="RefSeq" id="WP_074826080.1">
    <property type="nucleotide sequence ID" value="NZ_FNNA01000001.1"/>
</dbReference>
<evidence type="ECO:0000259" key="2">
    <source>
        <dbReference type="Pfam" id="PF02625"/>
    </source>
</evidence>
<dbReference type="InterPro" id="IPR003777">
    <property type="entry name" value="XdhC_CoxI"/>
</dbReference>
<organism evidence="4 5">
    <name type="scientific">Paracoccus sanguinis</name>
    <dbReference type="NCBI Taxonomy" id="1545044"/>
    <lineage>
        <taxon>Bacteria</taxon>
        <taxon>Pseudomonadati</taxon>
        <taxon>Pseudomonadota</taxon>
        <taxon>Alphaproteobacteria</taxon>
        <taxon>Rhodobacterales</taxon>
        <taxon>Paracoccaceae</taxon>
        <taxon>Paracoccus</taxon>
    </lineage>
</organism>
<protein>
    <submittedName>
        <fullName evidence="4">Xanthine dehydrogenase accessory factor</fullName>
    </submittedName>
</protein>
<dbReference type="PANTHER" id="PTHR30388:SF4">
    <property type="entry name" value="MOLYBDENUM COFACTOR INSERTION CHAPERONE PAOD"/>
    <property type="match status" value="1"/>
</dbReference>
<evidence type="ECO:0000313" key="4">
    <source>
        <dbReference type="EMBL" id="SDW35839.1"/>
    </source>
</evidence>
<dbReference type="OrthoDB" id="9815497at2"/>
<evidence type="ECO:0000256" key="1">
    <source>
        <dbReference type="SAM" id="MobiDB-lite"/>
    </source>
</evidence>
<keyword evidence="5" id="KW-1185">Reference proteome</keyword>
<dbReference type="Pfam" id="PF13478">
    <property type="entry name" value="XdhC_C"/>
    <property type="match status" value="1"/>
</dbReference>
<dbReference type="Proteomes" id="UP000182944">
    <property type="component" value="Unassembled WGS sequence"/>
</dbReference>
<evidence type="ECO:0000313" key="5">
    <source>
        <dbReference type="Proteomes" id="UP000182944"/>
    </source>
</evidence>
<proteinExistence type="predicted"/>
<accession>A0A1H2SXS5</accession>
<dbReference type="STRING" id="1545044.SAMN05444276_101760"/>
<dbReference type="EMBL" id="FNNA01000001">
    <property type="protein sequence ID" value="SDW35839.1"/>
    <property type="molecule type" value="Genomic_DNA"/>
</dbReference>